<reference evidence="2" key="1">
    <citation type="journal article" date="2019" name="Int. J. Syst. Evol. Microbiol.">
        <title>The Global Catalogue of Microorganisms (GCM) 10K type strain sequencing project: providing services to taxonomists for standard genome sequencing and annotation.</title>
        <authorList>
            <consortium name="The Broad Institute Genomics Platform"/>
            <consortium name="The Broad Institute Genome Sequencing Center for Infectious Disease"/>
            <person name="Wu L."/>
            <person name="Ma J."/>
        </authorList>
    </citation>
    <scope>NUCLEOTIDE SEQUENCE [LARGE SCALE GENOMIC DNA]</scope>
    <source>
        <strain evidence="2">JCM 4855</strain>
    </source>
</reference>
<proteinExistence type="predicted"/>
<evidence type="ECO:0000313" key="1">
    <source>
        <dbReference type="EMBL" id="MFC7011446.1"/>
    </source>
</evidence>
<accession>A0ABW2DXZ2</accession>
<protein>
    <submittedName>
        <fullName evidence="1">Uncharacterized protein</fullName>
    </submittedName>
</protein>
<evidence type="ECO:0000313" key="2">
    <source>
        <dbReference type="Proteomes" id="UP001596409"/>
    </source>
</evidence>
<dbReference type="EMBL" id="JBHSYM010000013">
    <property type="protein sequence ID" value="MFC7011446.1"/>
    <property type="molecule type" value="Genomic_DNA"/>
</dbReference>
<keyword evidence="2" id="KW-1185">Reference proteome</keyword>
<dbReference type="RefSeq" id="WP_229881362.1">
    <property type="nucleotide sequence ID" value="NZ_BMWA01000021.1"/>
</dbReference>
<organism evidence="1 2">
    <name type="scientific">Streptomyces viridiviolaceus</name>
    <dbReference type="NCBI Taxonomy" id="68282"/>
    <lineage>
        <taxon>Bacteria</taxon>
        <taxon>Bacillati</taxon>
        <taxon>Actinomycetota</taxon>
        <taxon>Actinomycetes</taxon>
        <taxon>Kitasatosporales</taxon>
        <taxon>Streptomycetaceae</taxon>
        <taxon>Streptomyces</taxon>
    </lineage>
</organism>
<gene>
    <name evidence="1" type="ORF">ACFQMH_06885</name>
</gene>
<sequence length="157" mass="17113">MTALLAYETNAAIIYVEWNFGRDMCVLAISTSWETLQPEGMIPDGVLMPAIQPGRARQGKLLRAEQFAQRMVQDKVRFRGLFTDLKREWATWQPADPDSPGGIDSSCVLICGLIPEANQGAIVNPPQPGQVDSLMLHLSTAALSASPTCPGCGRRRS</sequence>
<name>A0ABW2DXZ2_9ACTN</name>
<dbReference type="Proteomes" id="UP001596409">
    <property type="component" value="Unassembled WGS sequence"/>
</dbReference>
<comment type="caution">
    <text evidence="1">The sequence shown here is derived from an EMBL/GenBank/DDBJ whole genome shotgun (WGS) entry which is preliminary data.</text>
</comment>